<dbReference type="SUPFAM" id="SSF88946">
    <property type="entry name" value="Sigma2 domain of RNA polymerase sigma factors"/>
    <property type="match status" value="1"/>
</dbReference>
<keyword evidence="2" id="KW-0805">Transcription regulation</keyword>
<evidence type="ECO:0000256" key="3">
    <source>
        <dbReference type="ARBA" id="ARBA00023082"/>
    </source>
</evidence>
<protein>
    <recommendedName>
        <fullName evidence="10">RNA polymerase sigma-70 factor, ECF subfamily</fullName>
    </recommendedName>
</protein>
<dbReference type="SUPFAM" id="SSF88659">
    <property type="entry name" value="Sigma3 and sigma4 domains of RNA polymerase sigma factors"/>
    <property type="match status" value="1"/>
</dbReference>
<evidence type="ECO:0000313" key="8">
    <source>
        <dbReference type="EMBL" id="GAA5201694.1"/>
    </source>
</evidence>
<evidence type="ECO:0000256" key="1">
    <source>
        <dbReference type="ARBA" id="ARBA00010641"/>
    </source>
</evidence>
<dbReference type="PANTHER" id="PTHR43133:SF8">
    <property type="entry name" value="RNA POLYMERASE SIGMA FACTOR HI_1459-RELATED"/>
    <property type="match status" value="1"/>
</dbReference>
<dbReference type="NCBIfam" id="TIGR02937">
    <property type="entry name" value="sigma70-ECF"/>
    <property type="match status" value="1"/>
</dbReference>
<dbReference type="Pfam" id="PF04542">
    <property type="entry name" value="Sigma70_r2"/>
    <property type="match status" value="1"/>
</dbReference>
<dbReference type="EMBL" id="BAABKK010000038">
    <property type="protein sequence ID" value="GAA5201694.1"/>
    <property type="molecule type" value="Genomic_DNA"/>
</dbReference>
<evidence type="ECO:0008006" key="10">
    <source>
        <dbReference type="Google" id="ProtNLM"/>
    </source>
</evidence>
<dbReference type="Gene3D" id="1.10.1740.10">
    <property type="match status" value="1"/>
</dbReference>
<gene>
    <name evidence="8" type="ORF">GCM10023346_46630</name>
</gene>
<dbReference type="PANTHER" id="PTHR43133">
    <property type="entry name" value="RNA POLYMERASE ECF-TYPE SIGMA FACTO"/>
    <property type="match status" value="1"/>
</dbReference>
<dbReference type="InterPro" id="IPR039425">
    <property type="entry name" value="RNA_pol_sigma-70-like"/>
</dbReference>
<dbReference type="InterPro" id="IPR007627">
    <property type="entry name" value="RNA_pol_sigma70_r2"/>
</dbReference>
<dbReference type="InterPro" id="IPR013325">
    <property type="entry name" value="RNA_pol_sigma_r2"/>
</dbReference>
<comment type="similarity">
    <text evidence="1">Belongs to the sigma-70 factor family. ECF subfamily.</text>
</comment>
<keyword evidence="9" id="KW-1185">Reference proteome</keyword>
<reference evidence="9" key="1">
    <citation type="journal article" date="2019" name="Int. J. Syst. Evol. Microbiol.">
        <title>The Global Catalogue of Microorganisms (GCM) 10K type strain sequencing project: providing services to taxonomists for standard genome sequencing and annotation.</title>
        <authorList>
            <consortium name="The Broad Institute Genomics Platform"/>
            <consortium name="The Broad Institute Genome Sequencing Center for Infectious Disease"/>
            <person name="Wu L."/>
            <person name="Ma J."/>
        </authorList>
    </citation>
    <scope>NUCLEOTIDE SEQUENCE [LARGE SCALE GENOMIC DNA]</scope>
    <source>
        <strain evidence="9">JCM 18514</strain>
    </source>
</reference>
<evidence type="ECO:0000259" key="7">
    <source>
        <dbReference type="Pfam" id="PF08281"/>
    </source>
</evidence>
<organism evidence="8 9">
    <name type="scientific">Arthrobacter gyeryongensis</name>
    <dbReference type="NCBI Taxonomy" id="1650592"/>
    <lineage>
        <taxon>Bacteria</taxon>
        <taxon>Bacillati</taxon>
        <taxon>Actinomycetota</taxon>
        <taxon>Actinomycetes</taxon>
        <taxon>Micrococcales</taxon>
        <taxon>Micrococcaceae</taxon>
        <taxon>Arthrobacter</taxon>
    </lineage>
</organism>
<dbReference type="InterPro" id="IPR013324">
    <property type="entry name" value="RNA_pol_sigma_r3/r4-like"/>
</dbReference>
<evidence type="ECO:0000256" key="5">
    <source>
        <dbReference type="ARBA" id="ARBA00023163"/>
    </source>
</evidence>
<dbReference type="Gene3D" id="1.10.10.10">
    <property type="entry name" value="Winged helix-like DNA-binding domain superfamily/Winged helix DNA-binding domain"/>
    <property type="match status" value="1"/>
</dbReference>
<dbReference type="RefSeq" id="WP_345453279.1">
    <property type="nucleotide sequence ID" value="NZ_BAABKK010000038.1"/>
</dbReference>
<feature type="domain" description="RNA polymerase sigma factor 70 region 4 type 2" evidence="7">
    <location>
        <begin position="126"/>
        <end position="178"/>
    </location>
</feature>
<feature type="domain" description="RNA polymerase sigma-70 region 2" evidence="6">
    <location>
        <begin position="26"/>
        <end position="93"/>
    </location>
</feature>
<dbReference type="Proteomes" id="UP001500200">
    <property type="component" value="Unassembled WGS sequence"/>
</dbReference>
<keyword evidence="5" id="KW-0804">Transcription</keyword>
<keyword evidence="3" id="KW-0731">Sigma factor</keyword>
<evidence type="ECO:0000259" key="6">
    <source>
        <dbReference type="Pfam" id="PF04542"/>
    </source>
</evidence>
<accession>A0ABP9SS08</accession>
<evidence type="ECO:0000256" key="4">
    <source>
        <dbReference type="ARBA" id="ARBA00023125"/>
    </source>
</evidence>
<evidence type="ECO:0000313" key="9">
    <source>
        <dbReference type="Proteomes" id="UP001500200"/>
    </source>
</evidence>
<comment type="caution">
    <text evidence="8">The sequence shown here is derived from an EMBL/GenBank/DDBJ whole genome shotgun (WGS) entry which is preliminary data.</text>
</comment>
<keyword evidence="4" id="KW-0238">DNA-binding</keyword>
<dbReference type="Pfam" id="PF08281">
    <property type="entry name" value="Sigma70_r4_2"/>
    <property type="match status" value="1"/>
</dbReference>
<sequence length="201" mass="22483">MGNVESDDAGLWSRSLRGEGEAFRVLYGRHRDRVFRQAYRLSGDRHDAEDIMATAFLELWRCRAKVRIVEGSVLPWLLVTTTNTARNSGRTAHRYRRLLDSLPRTTTESDIAGQDVYSIAQDVLDQDLARALGTLNAEDVHLVSLIVFEEYTIAAAAAVLNLTPGAAKTRMHRARQRMKKALQGTYPARVSTTPVLEGEQS</sequence>
<dbReference type="InterPro" id="IPR014284">
    <property type="entry name" value="RNA_pol_sigma-70_dom"/>
</dbReference>
<dbReference type="InterPro" id="IPR036388">
    <property type="entry name" value="WH-like_DNA-bd_sf"/>
</dbReference>
<evidence type="ECO:0000256" key="2">
    <source>
        <dbReference type="ARBA" id="ARBA00023015"/>
    </source>
</evidence>
<name>A0ABP9SS08_9MICC</name>
<proteinExistence type="inferred from homology"/>
<dbReference type="InterPro" id="IPR013249">
    <property type="entry name" value="RNA_pol_sigma70_r4_t2"/>
</dbReference>